<organism evidence="1 2">
    <name type="scientific">Kribbella qitaiheensis</name>
    <dbReference type="NCBI Taxonomy" id="1544730"/>
    <lineage>
        <taxon>Bacteria</taxon>
        <taxon>Bacillati</taxon>
        <taxon>Actinomycetota</taxon>
        <taxon>Actinomycetes</taxon>
        <taxon>Propionibacteriales</taxon>
        <taxon>Kribbellaceae</taxon>
        <taxon>Kribbella</taxon>
    </lineage>
</organism>
<name>A0A7G6WX56_9ACTN</name>
<accession>A0A7G6WX56</accession>
<proteinExistence type="predicted"/>
<gene>
    <name evidence="1" type="ORF">F1D05_12465</name>
</gene>
<reference evidence="2" key="1">
    <citation type="submission" date="2019-09" db="EMBL/GenBank/DDBJ databases">
        <title>Antimicrobial potential of Antarctic Bacteria.</title>
        <authorList>
            <person name="Benaud N."/>
            <person name="Edwards R.J."/>
            <person name="Ferrari B.C."/>
        </authorList>
    </citation>
    <scope>NUCLEOTIDE SEQUENCE [LARGE SCALE GENOMIC DNA]</scope>
    <source>
        <strain evidence="2">SPB151</strain>
    </source>
</reference>
<dbReference type="KEGG" id="kqi:F1D05_12465"/>
<reference evidence="1 2" key="2">
    <citation type="journal article" date="2020" name="Microbiol. Resour. Announc.">
        <title>Antarctic desert soil bacteria exhibit high novel natural product potential, evaluated through long-read genome sequencing and comparative genomics.</title>
        <authorList>
            <person name="Benaud N."/>
            <person name="Edwards R.J."/>
            <person name="Amos T.G."/>
            <person name="D'Agostino P.M."/>
            <person name="Gutierrez-Chavez C."/>
            <person name="Montgomery K."/>
            <person name="Nicetic I."/>
            <person name="Ferrari B.C."/>
        </authorList>
    </citation>
    <scope>NUCLEOTIDE SEQUENCE [LARGE SCALE GENOMIC DNA]</scope>
    <source>
        <strain evidence="1 2">SPB151</strain>
    </source>
</reference>
<dbReference type="EMBL" id="CP043661">
    <property type="protein sequence ID" value="QNE18571.1"/>
    <property type="molecule type" value="Genomic_DNA"/>
</dbReference>
<keyword evidence="2" id="KW-1185">Reference proteome</keyword>
<dbReference type="RefSeq" id="WP_185447815.1">
    <property type="nucleotide sequence ID" value="NZ_CP043661.1"/>
</dbReference>
<evidence type="ECO:0000313" key="2">
    <source>
        <dbReference type="Proteomes" id="UP000515563"/>
    </source>
</evidence>
<dbReference type="AlphaFoldDB" id="A0A7G6WX56"/>
<evidence type="ECO:0000313" key="1">
    <source>
        <dbReference type="EMBL" id="QNE18571.1"/>
    </source>
</evidence>
<protein>
    <submittedName>
        <fullName evidence="1">Uncharacterized protein</fullName>
    </submittedName>
</protein>
<dbReference type="Proteomes" id="UP000515563">
    <property type="component" value="Chromosome"/>
</dbReference>
<sequence length="87" mass="8821">MPGATNTLAGGALIHTSLVARLLGVRLLTVEGTILLSPASFAAPPSDLARTTTHLAATAGPKGIGARLGPSARLIDESIDDLRSLDH</sequence>